<accession>A0A9X8JJY8</accession>
<evidence type="ECO:0000256" key="1">
    <source>
        <dbReference type="SAM" id="Coils"/>
    </source>
</evidence>
<evidence type="ECO:0000313" key="3">
    <source>
        <dbReference type="Proteomes" id="UP001138460"/>
    </source>
</evidence>
<proteinExistence type="predicted"/>
<comment type="caution">
    <text evidence="2">The sequence shown here is derived from an EMBL/GenBank/DDBJ whole genome shotgun (WGS) entry which is preliminary data.</text>
</comment>
<reference evidence="2 3" key="1">
    <citation type="journal article" date="2018" name="Syst. Appl. Microbiol.">
        <title>Pectobacterium zantedeschiae sp. nov. a new species of a soft rot pathogen isolated from Calla lily (Zantedeschia spp.).</title>
        <authorList>
            <person name="Waleron M."/>
            <person name="Misztak A."/>
            <person name="Waleron M."/>
            <person name="Franczuk M."/>
            <person name="Jonca J."/>
            <person name="Wielgomas B."/>
            <person name="Mikicinski A."/>
            <person name="Popovic T."/>
            <person name="Waleron K."/>
        </authorList>
    </citation>
    <scope>NUCLEOTIDE SEQUENCE [LARGE SCALE GENOMIC DNA]</scope>
    <source>
        <strain evidence="2 3">9M</strain>
    </source>
</reference>
<keyword evidence="3" id="KW-1185">Reference proteome</keyword>
<organism evidence="2 3">
    <name type="scientific">Pectobacterium zantedeschiae</name>
    <dbReference type="NCBI Taxonomy" id="2034769"/>
    <lineage>
        <taxon>Bacteria</taxon>
        <taxon>Pseudomonadati</taxon>
        <taxon>Pseudomonadota</taxon>
        <taxon>Gammaproteobacteria</taxon>
        <taxon>Enterobacterales</taxon>
        <taxon>Pectobacteriaceae</taxon>
        <taxon>Pectobacterium</taxon>
    </lineage>
</organism>
<gene>
    <name evidence="2" type="ORF">CLR69_07575</name>
</gene>
<dbReference type="OrthoDB" id="8702396at2"/>
<protein>
    <submittedName>
        <fullName evidence="2">Uncharacterized protein</fullName>
    </submittedName>
</protein>
<dbReference type="EMBL" id="NWTM01000001">
    <property type="protein sequence ID" value="RYC44856.1"/>
    <property type="molecule type" value="Genomic_DNA"/>
</dbReference>
<dbReference type="RefSeq" id="WP_129711508.1">
    <property type="nucleotide sequence ID" value="NZ_JBEHFA010000003.1"/>
</dbReference>
<sequence length="138" mass="15979">MAKHLTASDITIIKNTLHLWKGKLTWEALCIEVASFIGKKPSRQSLNMYEDIVAAYLMKKKMIQASQIAPKKPASLKIAAQRIRHLEKNMEILEQQNNRYKEQFTLWQYNAYKCGMKLHHLNAPLPEKKKGCKIKQTA</sequence>
<dbReference type="Proteomes" id="UP001138460">
    <property type="component" value="Unassembled WGS sequence"/>
</dbReference>
<keyword evidence="1" id="KW-0175">Coiled coil</keyword>
<feature type="coiled-coil region" evidence="1">
    <location>
        <begin position="76"/>
        <end position="103"/>
    </location>
</feature>
<name>A0A9X8JJY8_9GAMM</name>
<evidence type="ECO:0000313" key="2">
    <source>
        <dbReference type="EMBL" id="RYC44856.1"/>
    </source>
</evidence>
<dbReference type="AlphaFoldDB" id="A0A9X8JJY8"/>